<sequence length="225" mass="25969">MNIIHVFIAITFMKYSKCYVIEDSGKVDAQKQLLRKLEILQEPKNEISTSQIEKPIGVPENGTSTTQQKHENETVLREDKEKSCLTLFFDQVAKIFKHLFYGDVEKPSNSRIELLESDFAVTNDSGTSREISNHHDIFPNRFDLTDPNAEVEIFEPRYHGRLKEETKEALKCPEGYIMTPNGCTVRNSKMIISVPNQCPIGYRQDWLGFCRKIMFFGGKIAYNDY</sequence>
<dbReference type="EnsemblMetazoa" id="XM_004926794.3">
    <property type="protein sequence ID" value="XP_004926851.1"/>
    <property type="gene ID" value="LOC101736929"/>
</dbReference>
<protein>
    <submittedName>
        <fullName evidence="1">Uncharacterized protein</fullName>
    </submittedName>
</protein>
<dbReference type="OrthoDB" id="7333381at2759"/>
<name>A0A8R1WH49_BOMMO</name>
<keyword evidence="2" id="KW-1185">Reference proteome</keyword>
<dbReference type="KEGG" id="bmor:101736929"/>
<reference evidence="1" key="2">
    <citation type="submission" date="2022-06" db="UniProtKB">
        <authorList>
            <consortium name="EnsemblMetazoa"/>
        </authorList>
    </citation>
    <scope>IDENTIFICATION</scope>
    <source>
        <strain evidence="1">p50T (Dazao)</strain>
    </source>
</reference>
<accession>A0A8R1WH49</accession>
<dbReference type="AlphaFoldDB" id="A0A8R1WH49"/>
<proteinExistence type="predicted"/>
<gene>
    <name evidence="1" type="primary">101736929</name>
</gene>
<dbReference type="Proteomes" id="UP000005204">
    <property type="component" value="Unassembled WGS sequence"/>
</dbReference>
<evidence type="ECO:0000313" key="1">
    <source>
        <dbReference type="EnsemblMetazoa" id="XP_004926851.1"/>
    </source>
</evidence>
<evidence type="ECO:0000313" key="2">
    <source>
        <dbReference type="Proteomes" id="UP000005204"/>
    </source>
</evidence>
<organism evidence="1 2">
    <name type="scientific">Bombyx mori</name>
    <name type="common">Silk moth</name>
    <dbReference type="NCBI Taxonomy" id="7091"/>
    <lineage>
        <taxon>Eukaryota</taxon>
        <taxon>Metazoa</taxon>
        <taxon>Ecdysozoa</taxon>
        <taxon>Arthropoda</taxon>
        <taxon>Hexapoda</taxon>
        <taxon>Insecta</taxon>
        <taxon>Pterygota</taxon>
        <taxon>Neoptera</taxon>
        <taxon>Endopterygota</taxon>
        <taxon>Lepidoptera</taxon>
        <taxon>Glossata</taxon>
        <taxon>Ditrysia</taxon>
        <taxon>Bombycoidea</taxon>
        <taxon>Bombycidae</taxon>
        <taxon>Bombycinae</taxon>
        <taxon>Bombyx</taxon>
    </lineage>
</organism>
<reference evidence="2" key="1">
    <citation type="journal article" date="2008" name="Insect Biochem. Mol. Biol.">
        <title>The genome of a lepidopteran model insect, the silkworm Bombyx mori.</title>
        <authorList>
            <consortium name="International Silkworm Genome Consortium"/>
        </authorList>
    </citation>
    <scope>NUCLEOTIDE SEQUENCE [LARGE SCALE GENOMIC DNA]</scope>
    <source>
        <strain evidence="2">p50T</strain>
    </source>
</reference>